<keyword evidence="5 11" id="KW-0519">Myristate</keyword>
<sequence length="233" mass="26733">MGGVFSKTSVEEHMERYARRLQRAGRRIRRQRYQQLAAERQQQAVESGCLLPDSAQALINAEEASVKEDSSDEDEGVGFPVTPQVPIRQPTFKLLVDLSHLFKEKGGLEDIFWSARREEIVNLYAHNEWGLIDGWQAYTEGPGIRWPKTFGWCWKLVPVHFSEESDNTDPYYERNKLLHPACAEPEDPWGEHLVWKFDPKLACDFVAGRLPGQSIATGKEAIESLYKNKKQCK</sequence>
<evidence type="ECO:0000256" key="3">
    <source>
        <dbReference type="ARBA" id="ARBA00022511"/>
    </source>
</evidence>
<evidence type="ECO:0000256" key="2">
    <source>
        <dbReference type="ARBA" id="ARBA00013526"/>
    </source>
</evidence>
<evidence type="ECO:0000256" key="1">
    <source>
        <dbReference type="ARBA" id="ARBA00006933"/>
    </source>
</evidence>
<keyword evidence="6" id="KW-1043">Host membrane</keyword>
<dbReference type="InterPro" id="IPR027481">
    <property type="entry name" value="HIV-1_Nef_core_sf"/>
</dbReference>
<evidence type="ECO:0000256" key="4">
    <source>
        <dbReference type="ARBA" id="ARBA00022581"/>
    </source>
</evidence>
<keyword evidence="7 11" id="KW-0843">Virulence</keyword>
<dbReference type="Gene3D" id="3.30.62.10">
    <property type="entry name" value="Nef Regulatory Factor"/>
    <property type="match status" value="1"/>
</dbReference>
<evidence type="ECO:0000256" key="6">
    <source>
        <dbReference type="ARBA" id="ARBA00022870"/>
    </source>
</evidence>
<keyword evidence="10 11" id="KW-0449">Lipoprotein</keyword>
<keyword evidence="3" id="KW-1032">Host cell membrane</keyword>
<gene>
    <name evidence="13" type="primary">Nef</name>
</gene>
<dbReference type="EMBL" id="AM745105">
    <property type="protein sequence ID" value="CAN87033.1"/>
    <property type="molecule type" value="Genomic_DNA"/>
</dbReference>
<accession>B7FCC0</accession>
<comment type="similarity">
    <text evidence="1 11">Belongs to the lentivirus primate group Nef protein family.</text>
</comment>
<keyword evidence="9 11" id="KW-0899">Viral immunoevasion</keyword>
<protein>
    <recommendedName>
        <fullName evidence="2 11">Protein Nef</fullName>
    </recommendedName>
</protein>
<dbReference type="GO" id="GO:0005525">
    <property type="term" value="F:GTP binding"/>
    <property type="evidence" value="ECO:0007669"/>
    <property type="project" value="InterPro"/>
</dbReference>
<dbReference type="Pfam" id="PF00469">
    <property type="entry name" value="F-protein"/>
    <property type="match status" value="1"/>
</dbReference>
<organismHost>
    <name type="scientific">Cercopithecidae</name>
    <name type="common">Old World monkeys</name>
    <dbReference type="NCBI Taxonomy" id="9527"/>
</organismHost>
<organism evidence="13">
    <name type="scientific">Simian immunodeficiency virus</name>
    <name type="common">SIV</name>
    <dbReference type="NCBI Taxonomy" id="11723"/>
    <lineage>
        <taxon>Viruses</taxon>
        <taxon>Riboviria</taxon>
        <taxon>Pararnavirae</taxon>
        <taxon>Artverviricota</taxon>
        <taxon>Revtraviricetes</taxon>
        <taxon>Ortervirales</taxon>
        <taxon>Retroviridae</taxon>
        <taxon>Orthoretrovirinae</taxon>
        <taxon>Lentivirus</taxon>
        <taxon>Lentivirus simimdef</taxon>
    </lineage>
</organism>
<reference evidence="13" key="1">
    <citation type="journal article" date="2009" name="J. Virol.">
        <title>Full-length genome characterization of a novel simian immunodeficiency virus lineage (SIVolc) from olive Colobus (Procolobus verus) and new SIVwrcPbb strains from Western Red Colobus (Piliocolobus badius badius) from the Tai Forest in Ivory Coast.</title>
        <authorList>
            <person name="Liegeois F."/>
            <person name="Lafay B."/>
            <person name="Formenty P."/>
            <person name="Locatelli S."/>
            <person name="Courgnaud V."/>
            <person name="Delaporte E."/>
            <person name="Peeters M."/>
        </authorList>
    </citation>
    <scope>NUCLEOTIDE SEQUENCE</scope>
    <source>
        <strain evidence="13">SIVwrc</strain>
    </source>
</reference>
<proteinExistence type="inferred from homology"/>
<evidence type="ECO:0000256" key="12">
    <source>
        <dbReference type="SAM" id="MobiDB-lite"/>
    </source>
</evidence>
<dbReference type="InterPro" id="IPR001558">
    <property type="entry name" value="HIV_Nef"/>
</dbReference>
<evidence type="ECO:0000313" key="13">
    <source>
        <dbReference type="EMBL" id="CAN87033.1"/>
    </source>
</evidence>
<evidence type="ECO:0000256" key="7">
    <source>
        <dbReference type="ARBA" id="ARBA00023026"/>
    </source>
</evidence>
<keyword evidence="4" id="KW-0945">Host-virus interaction</keyword>
<evidence type="ECO:0000256" key="8">
    <source>
        <dbReference type="ARBA" id="ARBA00023136"/>
    </source>
</evidence>
<evidence type="ECO:0000256" key="10">
    <source>
        <dbReference type="ARBA" id="ARBA00023288"/>
    </source>
</evidence>
<evidence type="ECO:0000256" key="11">
    <source>
        <dbReference type="RuleBase" id="RU000344"/>
    </source>
</evidence>
<name>B7FCC0_SIV</name>
<keyword evidence="8" id="KW-0472">Membrane</keyword>
<evidence type="ECO:0000256" key="5">
    <source>
        <dbReference type="ARBA" id="ARBA00022707"/>
    </source>
</evidence>
<dbReference type="SUPFAM" id="SSF55671">
    <property type="entry name" value="Regulatory factor Nef"/>
    <property type="match status" value="1"/>
</dbReference>
<organismHost>
    <name type="scientific">Pan troglodytes</name>
    <name type="common">Chimpanzee</name>
    <dbReference type="NCBI Taxonomy" id="9598"/>
</organismHost>
<evidence type="ECO:0000256" key="9">
    <source>
        <dbReference type="ARBA" id="ARBA00023280"/>
    </source>
</evidence>
<feature type="region of interest" description="Disordered" evidence="12">
    <location>
        <begin position="63"/>
        <end position="82"/>
    </location>
</feature>